<dbReference type="GO" id="GO:0032259">
    <property type="term" value="P:methylation"/>
    <property type="evidence" value="ECO:0007669"/>
    <property type="project" value="UniProtKB-KW"/>
</dbReference>
<dbReference type="Pfam" id="PF13708">
    <property type="entry name" value="DUF4942"/>
    <property type="match status" value="1"/>
</dbReference>
<evidence type="ECO:0000313" key="4">
    <source>
        <dbReference type="EMBL" id="AHF01410.1"/>
    </source>
</evidence>
<reference evidence="4 5" key="1">
    <citation type="submission" date="2013-12" db="EMBL/GenBank/DDBJ databases">
        <authorList>
            <consortium name="DOE Joint Genome Institute"/>
            <person name="Kappler U."/>
            <person name="Huntemann M."/>
            <person name="Han J."/>
            <person name="Chen A."/>
            <person name="Kyrpides N."/>
            <person name="Mavromatis K."/>
            <person name="Markowitz V."/>
            <person name="Palaniappan K."/>
            <person name="Ivanova N."/>
            <person name="Schaumberg A."/>
            <person name="Pati A."/>
            <person name="Liolios K."/>
            <person name="Nordberg H.P."/>
            <person name="Cantor M.N."/>
            <person name="Hua S.X."/>
            <person name="Woyke T."/>
        </authorList>
    </citation>
    <scope>NUCLEOTIDE SEQUENCE [LARGE SCALE GENOMIC DNA]</scope>
    <source>
        <strain evidence="5">AL2</strain>
    </source>
</reference>
<dbReference type="GO" id="GO:0003676">
    <property type="term" value="F:nucleic acid binding"/>
    <property type="evidence" value="ECO:0007669"/>
    <property type="project" value="InterPro"/>
</dbReference>
<feature type="domain" description="DUF4942" evidence="3">
    <location>
        <begin position="331"/>
        <end position="544"/>
    </location>
</feature>
<sequence>MGIHHPHGVRCIPFFVFQIRRYAMSSLLEQVKLFNEDYEWYPTTNEQIDAVYLKLKQLKEKRYSLLDIGAGNGKVLSRLTDLGSMDPSVDGYNKVIPAKKYAIEKSKPLIDALPEDVFLVGCDFYEQTLIDKKVNVIFSNPPYSQFSEWAVKIIKEARASHLFMVLPKRWVFDQSIHEALGIRKPFSTKKGKLGYEILGSFDYHNAEDRKARAKVDVIYISLGHDYYGSMDMETDPFNVWFNESFSGLSAPKSKIAEYERKQAERDSMSSKIKDQLVKGDDLVQVLVSLYESEMSHLFQNYKSVSELDADILRTLDVNIESIKEALKQRIESMKDRYWRELFDKLDKITSKLTHDSRKVVLDTLTCNTSVDFNHGNIYAVLSWVFKNANKYFDSQLVDTYERMIEKANIVPYKSNQRVFADFDWRYNRKPDDLTHFKLDYRIVLERVGGICNDSSRYGQERFNGLSQGAANLIDDLCTIASNLGFVVFENHKSFFWNAGNKNAIRYRDAQGIWNDLLEVRAFKNGNLHLRLSSKFAAKLNVEFGRLKGWLTSASSAASEIDISDEDALDSFRSNYVLTIENANNLIGFRG</sequence>
<dbReference type="InterPro" id="IPR029063">
    <property type="entry name" value="SAM-dependent_MTases_sf"/>
</dbReference>
<keyword evidence="2" id="KW-0808">Transferase</keyword>
<evidence type="ECO:0000313" key="5">
    <source>
        <dbReference type="Proteomes" id="UP000005380"/>
    </source>
</evidence>
<organism evidence="4 5">
    <name type="scientific">Thiomicrospira aerophila AL3</name>
    <dbReference type="NCBI Taxonomy" id="717772"/>
    <lineage>
        <taxon>Bacteria</taxon>
        <taxon>Pseudomonadati</taxon>
        <taxon>Pseudomonadota</taxon>
        <taxon>Gammaproteobacteria</taxon>
        <taxon>Thiotrichales</taxon>
        <taxon>Piscirickettsiaceae</taxon>
        <taxon>Thiomicrospira</taxon>
    </lineage>
</organism>
<gene>
    <name evidence="4" type="ORF">THIAE_06260</name>
</gene>
<evidence type="ECO:0000256" key="2">
    <source>
        <dbReference type="ARBA" id="ARBA00022679"/>
    </source>
</evidence>
<dbReference type="InParanoid" id="W0DRZ9"/>
<dbReference type="SUPFAM" id="SSF53335">
    <property type="entry name" value="S-adenosyl-L-methionine-dependent methyltransferases"/>
    <property type="match status" value="1"/>
</dbReference>
<dbReference type="InterPro" id="IPR031339">
    <property type="entry name" value="DUF4942"/>
</dbReference>
<accession>W0DRZ9</accession>
<dbReference type="eggNOG" id="COG4123">
    <property type="taxonomic scope" value="Bacteria"/>
</dbReference>
<keyword evidence="1" id="KW-0489">Methyltransferase</keyword>
<dbReference type="CDD" id="cd02440">
    <property type="entry name" value="AdoMet_MTases"/>
    <property type="match status" value="1"/>
</dbReference>
<dbReference type="STRING" id="717772.THIAE_06260"/>
<dbReference type="Proteomes" id="UP000005380">
    <property type="component" value="Chromosome"/>
</dbReference>
<dbReference type="EMBL" id="CP007030">
    <property type="protein sequence ID" value="AHF01410.1"/>
    <property type="molecule type" value="Genomic_DNA"/>
</dbReference>
<name>W0DRZ9_9GAMM</name>
<dbReference type="AlphaFoldDB" id="W0DRZ9"/>
<dbReference type="HOGENOM" id="CLU_466830_0_0_6"/>
<proteinExistence type="predicted"/>
<dbReference type="Gene3D" id="3.40.50.150">
    <property type="entry name" value="Vaccinia Virus protein VP39"/>
    <property type="match status" value="1"/>
</dbReference>
<keyword evidence="5" id="KW-1185">Reference proteome</keyword>
<dbReference type="GO" id="GO:0008168">
    <property type="term" value="F:methyltransferase activity"/>
    <property type="evidence" value="ECO:0007669"/>
    <property type="project" value="UniProtKB-KW"/>
</dbReference>
<dbReference type="KEGG" id="tao:THIAE_06260"/>
<evidence type="ECO:0000259" key="3">
    <source>
        <dbReference type="Pfam" id="PF13708"/>
    </source>
</evidence>
<dbReference type="OrthoDB" id="5919083at2"/>
<dbReference type="PROSITE" id="PS00092">
    <property type="entry name" value="N6_MTASE"/>
    <property type="match status" value="1"/>
</dbReference>
<evidence type="ECO:0000256" key="1">
    <source>
        <dbReference type="ARBA" id="ARBA00022603"/>
    </source>
</evidence>
<dbReference type="InterPro" id="IPR002052">
    <property type="entry name" value="DNA_methylase_N6_adenine_CS"/>
</dbReference>
<protein>
    <recommendedName>
        <fullName evidence="3">DUF4942 domain-containing protein</fullName>
    </recommendedName>
</protein>